<dbReference type="PANTHER" id="PTHR30061:SF50">
    <property type="entry name" value="MALTOSE_MALTODEXTRIN-BINDING PERIPLASMIC PROTEIN"/>
    <property type="match status" value="1"/>
</dbReference>
<feature type="chain" id="PRO_5013286724" description="ABC transporter substrate-binding protein" evidence="5">
    <location>
        <begin position="17"/>
        <end position="444"/>
    </location>
</feature>
<protein>
    <recommendedName>
        <fullName evidence="8">ABC transporter substrate-binding protein</fullName>
    </recommendedName>
</protein>
<evidence type="ECO:0000313" key="7">
    <source>
        <dbReference type="Proteomes" id="UP000220527"/>
    </source>
</evidence>
<evidence type="ECO:0000256" key="5">
    <source>
        <dbReference type="SAM" id="SignalP"/>
    </source>
</evidence>
<gene>
    <name evidence="6" type="ORF">CJ255_20845</name>
</gene>
<feature type="compositionally biased region" description="Pro residues" evidence="4">
    <location>
        <begin position="19"/>
        <end position="56"/>
    </location>
</feature>
<comment type="caution">
    <text evidence="6">The sequence shown here is derived from an EMBL/GenBank/DDBJ whole genome shotgun (WGS) entry which is preliminary data.</text>
</comment>
<feature type="region of interest" description="Disordered" evidence="4">
    <location>
        <begin position="18"/>
        <end position="63"/>
    </location>
</feature>
<keyword evidence="7" id="KW-1185">Reference proteome</keyword>
<evidence type="ECO:0000256" key="1">
    <source>
        <dbReference type="ARBA" id="ARBA00008520"/>
    </source>
</evidence>
<dbReference type="GO" id="GO:0055052">
    <property type="term" value="C:ATP-binding cassette (ABC) transporter complex, substrate-binding subunit-containing"/>
    <property type="evidence" value="ECO:0007669"/>
    <property type="project" value="TreeGrafter"/>
</dbReference>
<dbReference type="PANTHER" id="PTHR30061">
    <property type="entry name" value="MALTOSE-BINDING PERIPLASMIC PROTEIN"/>
    <property type="match status" value="1"/>
</dbReference>
<dbReference type="EMBL" id="NQWI01000190">
    <property type="protein sequence ID" value="PDW00298.1"/>
    <property type="molecule type" value="Genomic_DNA"/>
</dbReference>
<evidence type="ECO:0000256" key="4">
    <source>
        <dbReference type="SAM" id="MobiDB-lite"/>
    </source>
</evidence>
<keyword evidence="2" id="KW-0813">Transport</keyword>
<comment type="similarity">
    <text evidence="1">Belongs to the bacterial solute-binding protein 1 family.</text>
</comment>
<dbReference type="GO" id="GO:1901982">
    <property type="term" value="F:maltose binding"/>
    <property type="evidence" value="ECO:0007669"/>
    <property type="project" value="TreeGrafter"/>
</dbReference>
<dbReference type="Proteomes" id="UP000220527">
    <property type="component" value="Unassembled WGS sequence"/>
</dbReference>
<evidence type="ECO:0008006" key="8">
    <source>
        <dbReference type="Google" id="ProtNLM"/>
    </source>
</evidence>
<evidence type="ECO:0000256" key="2">
    <source>
        <dbReference type="ARBA" id="ARBA00022448"/>
    </source>
</evidence>
<name>A0A2A6RDU9_9CHLR</name>
<proteinExistence type="inferred from homology"/>
<organism evidence="6 7">
    <name type="scientific">Candidatus Viridilinea mediisalina</name>
    <dbReference type="NCBI Taxonomy" id="2024553"/>
    <lineage>
        <taxon>Bacteria</taxon>
        <taxon>Bacillati</taxon>
        <taxon>Chloroflexota</taxon>
        <taxon>Chloroflexia</taxon>
        <taxon>Chloroflexales</taxon>
        <taxon>Chloroflexineae</taxon>
        <taxon>Oscillochloridaceae</taxon>
        <taxon>Candidatus Viridilinea</taxon>
    </lineage>
</organism>
<sequence>MVLVGIILLLMLSACASEPQPPTPDPAPSVATPAPPPPVPTPVDPIPTNTPAPTLPPGVVATPTPPLRGQTLQLWVEAETPLVDELSQLADEFSAAHGTKIEVLPRPLDGLRLSLATAQLVDDPLPHLLWANQTTLAGLLADGLLQPLPAELLPTDTFPALLTAARLDEQIWGLPTVAHNSLVLLYNRELSEGPAPSTSDQLIVQTRAAATPMVAGLVMGWNEAYWTLPWLHAFGGAPTSPDGQTITLDTPAMTPTLNLMRELYAAAPQNGDGYARGQRLLAQGYAAFAIDGDWAWGQYAAISDTLELGVAPMPRVPATGLRALPPLGGSYLMLTSALTGPEQQQALAFAAMLAEPSAQVRLAQASGHLPASESALARIDLSADPYLRAAATQIASAPGLAPTQATHCALYGLAVWLPSLFSGRLALDEAPASMQRSAETCLQR</sequence>
<dbReference type="InterPro" id="IPR006059">
    <property type="entry name" value="SBP"/>
</dbReference>
<keyword evidence="3 5" id="KW-0732">Signal</keyword>
<feature type="signal peptide" evidence="5">
    <location>
        <begin position="1"/>
        <end position="16"/>
    </location>
</feature>
<dbReference type="GO" id="GO:0015768">
    <property type="term" value="P:maltose transport"/>
    <property type="evidence" value="ECO:0007669"/>
    <property type="project" value="TreeGrafter"/>
</dbReference>
<evidence type="ECO:0000256" key="3">
    <source>
        <dbReference type="ARBA" id="ARBA00022729"/>
    </source>
</evidence>
<dbReference type="AlphaFoldDB" id="A0A2A6RDU9"/>
<dbReference type="GO" id="GO:0042956">
    <property type="term" value="P:maltodextrin transmembrane transport"/>
    <property type="evidence" value="ECO:0007669"/>
    <property type="project" value="TreeGrafter"/>
</dbReference>
<evidence type="ECO:0000313" key="6">
    <source>
        <dbReference type="EMBL" id="PDW00298.1"/>
    </source>
</evidence>
<dbReference type="Gene3D" id="3.40.190.10">
    <property type="entry name" value="Periplasmic binding protein-like II"/>
    <property type="match status" value="1"/>
</dbReference>
<dbReference type="Pfam" id="PF13416">
    <property type="entry name" value="SBP_bac_8"/>
    <property type="match status" value="1"/>
</dbReference>
<accession>A0A2A6RDU9</accession>
<reference evidence="7" key="1">
    <citation type="submission" date="2017-08" db="EMBL/GenBank/DDBJ databases">
        <authorList>
            <person name="Grouzdev D.S."/>
            <person name="Gaisin V.A."/>
            <person name="Rysina M.S."/>
            <person name="Gorlenko V.M."/>
        </authorList>
    </citation>
    <scope>NUCLEOTIDE SEQUENCE [LARGE SCALE GENOMIC DNA]</scope>
    <source>
        <strain evidence="7">Kir15-3F</strain>
    </source>
</reference>
<dbReference type="SUPFAM" id="SSF53850">
    <property type="entry name" value="Periplasmic binding protein-like II"/>
    <property type="match status" value="1"/>
</dbReference>